<keyword evidence="1" id="KW-0812">Transmembrane</keyword>
<organism evidence="2 3">
    <name type="scientific">Sinomonas flava</name>
    <dbReference type="NCBI Taxonomy" id="496857"/>
    <lineage>
        <taxon>Bacteria</taxon>
        <taxon>Bacillati</taxon>
        <taxon>Actinomycetota</taxon>
        <taxon>Actinomycetes</taxon>
        <taxon>Micrococcales</taxon>
        <taxon>Micrococcaceae</taxon>
        <taxon>Sinomonas</taxon>
    </lineage>
</organism>
<dbReference type="Proteomes" id="UP001500432">
    <property type="component" value="Unassembled WGS sequence"/>
</dbReference>
<dbReference type="RefSeq" id="WP_344299448.1">
    <property type="nucleotide sequence ID" value="NZ_BAAAQW010000005.1"/>
</dbReference>
<reference evidence="3" key="1">
    <citation type="journal article" date="2019" name="Int. J. Syst. Evol. Microbiol.">
        <title>The Global Catalogue of Microorganisms (GCM) 10K type strain sequencing project: providing services to taxonomists for standard genome sequencing and annotation.</title>
        <authorList>
            <consortium name="The Broad Institute Genomics Platform"/>
            <consortium name="The Broad Institute Genome Sequencing Center for Infectious Disease"/>
            <person name="Wu L."/>
            <person name="Ma J."/>
        </authorList>
    </citation>
    <scope>NUCLEOTIDE SEQUENCE [LARGE SCALE GENOMIC DNA]</scope>
    <source>
        <strain evidence="3">JCM 16034</strain>
    </source>
</reference>
<dbReference type="EMBL" id="BAAAQW010000005">
    <property type="protein sequence ID" value="GAA2200034.1"/>
    <property type="molecule type" value="Genomic_DNA"/>
</dbReference>
<evidence type="ECO:0000313" key="2">
    <source>
        <dbReference type="EMBL" id="GAA2200034.1"/>
    </source>
</evidence>
<accession>A0ABP5NKI6</accession>
<evidence type="ECO:0000313" key="3">
    <source>
        <dbReference type="Proteomes" id="UP001500432"/>
    </source>
</evidence>
<feature type="transmembrane region" description="Helical" evidence="1">
    <location>
        <begin position="107"/>
        <end position="126"/>
    </location>
</feature>
<sequence length="227" mass="24198">MSGTQAQGRTLERLRVWESAAVARQFAAATASGLRAWCIAVYLTPMIAAAAARGQLVRCGRVSAIVGPRPWLARHLPYLAVSAFMIVAAFMSGLLGLGPIMESLLPVYFLGVGVWVAFVTAASAFMTPERKQLLKSTSAFARRHGRGRGDAVNLLTYPEETTDDELRAAAEEIIVSTNPTTMVVVCCLTQREAEAFLGLEVGLERDGAGSTILVGPPVPQPDASEHT</sequence>
<feature type="transmembrane region" description="Helical" evidence="1">
    <location>
        <begin position="78"/>
        <end position="101"/>
    </location>
</feature>
<evidence type="ECO:0000256" key="1">
    <source>
        <dbReference type="SAM" id="Phobius"/>
    </source>
</evidence>
<keyword evidence="1" id="KW-1133">Transmembrane helix</keyword>
<keyword evidence="3" id="KW-1185">Reference proteome</keyword>
<proteinExistence type="predicted"/>
<gene>
    <name evidence="2" type="ORF">GCM10009849_18850</name>
</gene>
<comment type="caution">
    <text evidence="2">The sequence shown here is derived from an EMBL/GenBank/DDBJ whole genome shotgun (WGS) entry which is preliminary data.</text>
</comment>
<name>A0ABP5NKI6_9MICC</name>
<keyword evidence="1" id="KW-0472">Membrane</keyword>
<protein>
    <submittedName>
        <fullName evidence="2">Uncharacterized protein</fullName>
    </submittedName>
</protein>